<dbReference type="Proteomes" id="UP001314903">
    <property type="component" value="Unassembled WGS sequence"/>
</dbReference>
<evidence type="ECO:0000256" key="5">
    <source>
        <dbReference type="ARBA" id="ARBA00023172"/>
    </source>
</evidence>
<keyword evidence="5 6" id="KW-0233">DNA recombination</keyword>
<dbReference type="InterPro" id="IPR001207">
    <property type="entry name" value="Transposase_mutator"/>
</dbReference>
<name>A0ABS4KGP3_9FIRM</name>
<dbReference type="NCBIfam" id="NF033543">
    <property type="entry name" value="transpos_IS256"/>
    <property type="match status" value="1"/>
</dbReference>
<accession>A0ABS4KGP3</accession>
<dbReference type="PANTHER" id="PTHR33217:SF8">
    <property type="entry name" value="MUTATOR FAMILY TRANSPOSASE"/>
    <property type="match status" value="1"/>
</dbReference>
<keyword evidence="6" id="KW-0814">Transposable element</keyword>
<keyword evidence="4 6" id="KW-0238">DNA-binding</keyword>
<evidence type="ECO:0000256" key="3">
    <source>
        <dbReference type="ARBA" id="ARBA00022578"/>
    </source>
</evidence>
<evidence type="ECO:0000256" key="4">
    <source>
        <dbReference type="ARBA" id="ARBA00023125"/>
    </source>
</evidence>
<evidence type="ECO:0000313" key="8">
    <source>
        <dbReference type="Proteomes" id="UP001314903"/>
    </source>
</evidence>
<evidence type="ECO:0000256" key="2">
    <source>
        <dbReference type="ARBA" id="ARBA00010961"/>
    </source>
</evidence>
<proteinExistence type="inferred from homology"/>
<dbReference type="Pfam" id="PF00872">
    <property type="entry name" value="Transposase_mut"/>
    <property type="match status" value="1"/>
</dbReference>
<organism evidence="7 8">
    <name type="scientific">Acetoanaerobium pronyense</name>
    <dbReference type="NCBI Taxonomy" id="1482736"/>
    <lineage>
        <taxon>Bacteria</taxon>
        <taxon>Bacillati</taxon>
        <taxon>Bacillota</taxon>
        <taxon>Clostridia</taxon>
        <taxon>Peptostreptococcales</taxon>
        <taxon>Filifactoraceae</taxon>
        <taxon>Acetoanaerobium</taxon>
    </lineage>
</organism>
<evidence type="ECO:0000256" key="6">
    <source>
        <dbReference type="RuleBase" id="RU365089"/>
    </source>
</evidence>
<protein>
    <recommendedName>
        <fullName evidence="6">Mutator family transposase</fullName>
    </recommendedName>
</protein>
<gene>
    <name evidence="7" type="ORF">J2Z35_000709</name>
</gene>
<comment type="similarity">
    <text evidence="2 6">Belongs to the transposase mutator family.</text>
</comment>
<keyword evidence="8" id="KW-1185">Reference proteome</keyword>
<comment type="function">
    <text evidence="1 6">Required for the transposition of the insertion element.</text>
</comment>
<dbReference type="EMBL" id="JAGGLI010000005">
    <property type="protein sequence ID" value="MBP2026917.1"/>
    <property type="molecule type" value="Genomic_DNA"/>
</dbReference>
<dbReference type="PANTHER" id="PTHR33217">
    <property type="entry name" value="TRANSPOSASE FOR INSERTION SEQUENCE ELEMENT IS1081"/>
    <property type="match status" value="1"/>
</dbReference>
<comment type="caution">
    <text evidence="7">The sequence shown here is derived from an EMBL/GenBank/DDBJ whole genome shotgun (WGS) entry which is preliminary data.</text>
</comment>
<dbReference type="RefSeq" id="WP_245330740.1">
    <property type="nucleotide sequence ID" value="NZ_JAGGLI010000005.1"/>
</dbReference>
<reference evidence="7 8" key="1">
    <citation type="submission" date="2021-03" db="EMBL/GenBank/DDBJ databases">
        <title>Genomic Encyclopedia of Type Strains, Phase IV (KMG-IV): sequencing the most valuable type-strain genomes for metagenomic binning, comparative biology and taxonomic classification.</title>
        <authorList>
            <person name="Goeker M."/>
        </authorList>
    </citation>
    <scope>NUCLEOTIDE SEQUENCE [LARGE SCALE GENOMIC DNA]</scope>
    <source>
        <strain evidence="7 8">DSM 27512</strain>
    </source>
</reference>
<evidence type="ECO:0000256" key="1">
    <source>
        <dbReference type="ARBA" id="ARBA00002190"/>
    </source>
</evidence>
<sequence length="407" mass="47032">MAKIKRDPKRREAIQKFIELYQPESVEDIYESLKDMLGETIEQMLETELESQIGYPKGDKPEAALNSRNGYSTKVLKSKAGAVPINVPRDRYGEFEPKVVKKYQTDISHIEEQIISMYGKGMTVRDISKHVQDIYGFSVSEGLVSQITNKILPTITEWQNRPLQEIYPIIFLDAIHYNVKQDGVIAKKAVYIIIGIDIEGNKDVLGMWVGENESSKFWLTVINELKNRGVKDILIASIDGLSGFSDAIHAVFPKTEIQRCIIHQIRSSTRYVNYKDKKELVKDLKDVYKATSLEVAEHNLDIFSEKWNKKYPSCVNSWQSNWAHLSSYFKYPQEVRTIIYTTNAMENFNRQLRKVTKSKSIFPSDTALSKSLYLAMLDSTSKWTSRIRNWDYILNHLAIYFEGRIEI</sequence>
<keyword evidence="3 6" id="KW-0815">Transposition</keyword>
<dbReference type="PROSITE" id="PS01007">
    <property type="entry name" value="TRANSPOSASE_MUTATOR"/>
    <property type="match status" value="1"/>
</dbReference>
<evidence type="ECO:0000313" key="7">
    <source>
        <dbReference type="EMBL" id="MBP2026917.1"/>
    </source>
</evidence>